<protein>
    <recommendedName>
        <fullName evidence="2">histidine kinase</fullName>
        <ecNumber evidence="2">2.7.13.3</ecNumber>
    </recommendedName>
</protein>
<feature type="domain" description="Histidine kinase" evidence="5">
    <location>
        <begin position="1"/>
        <end position="52"/>
    </location>
</feature>
<keyword evidence="3 6" id="KW-0808">Transferase</keyword>
<evidence type="ECO:0000313" key="7">
    <source>
        <dbReference type="Proteomes" id="UP000326678"/>
    </source>
</evidence>
<organism evidence="6 7">
    <name type="scientific">Nostoc sphaeroides CCNUC1</name>
    <dbReference type="NCBI Taxonomy" id="2653204"/>
    <lineage>
        <taxon>Bacteria</taxon>
        <taxon>Bacillati</taxon>
        <taxon>Cyanobacteriota</taxon>
        <taxon>Cyanophyceae</taxon>
        <taxon>Nostocales</taxon>
        <taxon>Nostocaceae</taxon>
        <taxon>Nostoc</taxon>
    </lineage>
</organism>
<sequence>MFDHLFTTKIVGKATGLGLAIARQIVEETHAGKLSCNSVMGEGTQFVIEIPR</sequence>
<keyword evidence="7" id="KW-1185">Reference proteome</keyword>
<dbReference type="Pfam" id="PF02518">
    <property type="entry name" value="HATPase_c"/>
    <property type="match status" value="1"/>
</dbReference>
<dbReference type="AlphaFoldDB" id="A0A5P8W6F4"/>
<comment type="catalytic activity">
    <reaction evidence="1">
        <text>ATP + protein L-histidine = ADP + protein N-phospho-L-histidine.</text>
        <dbReference type="EC" id="2.7.13.3"/>
    </reaction>
</comment>
<dbReference type="PROSITE" id="PS50109">
    <property type="entry name" value="HIS_KIN"/>
    <property type="match status" value="1"/>
</dbReference>
<dbReference type="InterPro" id="IPR005467">
    <property type="entry name" value="His_kinase_dom"/>
</dbReference>
<dbReference type="Proteomes" id="UP000326678">
    <property type="component" value="Chromosome Gxm1"/>
</dbReference>
<evidence type="ECO:0000256" key="4">
    <source>
        <dbReference type="ARBA" id="ARBA00023012"/>
    </source>
</evidence>
<evidence type="ECO:0000256" key="2">
    <source>
        <dbReference type="ARBA" id="ARBA00012438"/>
    </source>
</evidence>
<reference evidence="6 7" key="1">
    <citation type="submission" date="2019-10" db="EMBL/GenBank/DDBJ databases">
        <title>Genomic and transcriptomic insights into the perfect genentic adaptation of a filamentous nitrogen-fixing cyanobacterium to rice fields.</title>
        <authorList>
            <person name="Chen Z."/>
        </authorList>
    </citation>
    <scope>NUCLEOTIDE SEQUENCE [LARGE SCALE GENOMIC DNA]</scope>
    <source>
        <strain evidence="6">CCNUC1</strain>
    </source>
</reference>
<dbReference type="EMBL" id="CP045226">
    <property type="protein sequence ID" value="QFS48162.1"/>
    <property type="molecule type" value="Genomic_DNA"/>
</dbReference>
<gene>
    <name evidence="6" type="ORF">GXM_05654</name>
</gene>
<dbReference type="PRINTS" id="PR00344">
    <property type="entry name" value="BCTRLSENSOR"/>
</dbReference>
<keyword evidence="4" id="KW-0902">Two-component regulatory system</keyword>
<dbReference type="InterPro" id="IPR004358">
    <property type="entry name" value="Sig_transdc_His_kin-like_C"/>
</dbReference>
<dbReference type="GO" id="GO:0004673">
    <property type="term" value="F:protein histidine kinase activity"/>
    <property type="evidence" value="ECO:0007669"/>
    <property type="project" value="UniProtKB-EC"/>
</dbReference>
<proteinExistence type="predicted"/>
<dbReference type="GO" id="GO:0000160">
    <property type="term" value="P:phosphorelay signal transduction system"/>
    <property type="evidence" value="ECO:0007669"/>
    <property type="project" value="UniProtKB-KW"/>
</dbReference>
<dbReference type="KEGG" id="nsh:GXM_05654"/>
<dbReference type="Gene3D" id="3.30.565.10">
    <property type="entry name" value="Histidine kinase-like ATPase, C-terminal domain"/>
    <property type="match status" value="1"/>
</dbReference>
<evidence type="ECO:0000313" key="6">
    <source>
        <dbReference type="EMBL" id="QFS48162.1"/>
    </source>
</evidence>
<accession>A0A5P8W6F4</accession>
<evidence type="ECO:0000259" key="5">
    <source>
        <dbReference type="PROSITE" id="PS50109"/>
    </source>
</evidence>
<evidence type="ECO:0000256" key="3">
    <source>
        <dbReference type="ARBA" id="ARBA00022777"/>
    </source>
</evidence>
<name>A0A5P8W6F4_9NOSO</name>
<evidence type="ECO:0000256" key="1">
    <source>
        <dbReference type="ARBA" id="ARBA00000085"/>
    </source>
</evidence>
<dbReference type="EC" id="2.7.13.3" evidence="2"/>
<dbReference type="InterPro" id="IPR036890">
    <property type="entry name" value="HATPase_C_sf"/>
</dbReference>
<keyword evidence="3 6" id="KW-0418">Kinase</keyword>
<dbReference type="InterPro" id="IPR003594">
    <property type="entry name" value="HATPase_dom"/>
</dbReference>
<dbReference type="SUPFAM" id="SSF55874">
    <property type="entry name" value="ATPase domain of HSP90 chaperone/DNA topoisomerase II/histidine kinase"/>
    <property type="match status" value="1"/>
</dbReference>